<organism evidence="3 4">
    <name type="scientific">Aquicoccus porphyridii</name>
    <dbReference type="NCBI Taxonomy" id="1852029"/>
    <lineage>
        <taxon>Bacteria</taxon>
        <taxon>Pseudomonadati</taxon>
        <taxon>Pseudomonadota</taxon>
        <taxon>Alphaproteobacteria</taxon>
        <taxon>Rhodobacterales</taxon>
        <taxon>Paracoccaceae</taxon>
        <taxon>Aquicoccus</taxon>
    </lineage>
</organism>
<keyword evidence="4" id="KW-1185">Reference proteome</keyword>
<dbReference type="AlphaFoldDB" id="A0A5A9Z4H2"/>
<dbReference type="InterPro" id="IPR011105">
    <property type="entry name" value="Cell_wall_hydrolase_SleB"/>
</dbReference>
<evidence type="ECO:0000256" key="1">
    <source>
        <dbReference type="SAM" id="SignalP"/>
    </source>
</evidence>
<comment type="caution">
    <text evidence="3">The sequence shown here is derived from an EMBL/GenBank/DDBJ whole genome shotgun (WGS) entry which is preliminary data.</text>
</comment>
<evidence type="ECO:0000259" key="2">
    <source>
        <dbReference type="Pfam" id="PF07486"/>
    </source>
</evidence>
<name>A0A5A9Z4H2_9RHOB</name>
<keyword evidence="1" id="KW-0732">Signal</keyword>
<dbReference type="EMBL" id="VINQ01000016">
    <property type="protein sequence ID" value="KAA0912093.1"/>
    <property type="molecule type" value="Genomic_DNA"/>
</dbReference>
<evidence type="ECO:0000313" key="3">
    <source>
        <dbReference type="EMBL" id="KAA0912093.1"/>
    </source>
</evidence>
<protein>
    <submittedName>
        <fullName evidence="3">Cell wall hydrolase</fullName>
    </submittedName>
</protein>
<sequence>MSVMSLLPAFLVALVAATPTFADTTVKQLLSEEKRALASLSSEQAKALLDPASVTAPLYSTDRLAAQPRAKGGPQWRCLAEALYFEARGETLKGQFAVAEVILNRVDNPNYPDTICSVVGQGTGRKHACQFSYNCNGKKNVINEPDAFARVGKVAKLMVDGAPRALTKGATHFHTKAVNPRWARTFPRTATIGFHHFYRQPTRLSQN</sequence>
<dbReference type="InterPro" id="IPR042047">
    <property type="entry name" value="SleB_dom1"/>
</dbReference>
<reference evidence="3 4" key="1">
    <citation type="submission" date="2019-07" db="EMBL/GenBank/DDBJ databases">
        <title>Aquicoccus porphyridii gen. nov., sp. nov., isolated from a small marine red alga, Porphyridium marinum.</title>
        <authorList>
            <person name="Liu L."/>
        </authorList>
    </citation>
    <scope>NUCLEOTIDE SEQUENCE [LARGE SCALE GENOMIC DNA]</scope>
    <source>
        <strain evidence="3 4">L1 8-17</strain>
    </source>
</reference>
<accession>A0A5A9Z4H2</accession>
<dbReference type="Gene3D" id="1.10.10.2520">
    <property type="entry name" value="Cell wall hydrolase SleB, domain 1"/>
    <property type="match status" value="1"/>
</dbReference>
<dbReference type="Proteomes" id="UP000325291">
    <property type="component" value="Unassembled WGS sequence"/>
</dbReference>
<dbReference type="GO" id="GO:0016787">
    <property type="term" value="F:hydrolase activity"/>
    <property type="evidence" value="ECO:0007669"/>
    <property type="project" value="UniProtKB-KW"/>
</dbReference>
<feature type="domain" description="Cell wall hydrolase SleB" evidence="2">
    <location>
        <begin position="89"/>
        <end position="198"/>
    </location>
</feature>
<feature type="signal peptide" evidence="1">
    <location>
        <begin position="1"/>
        <end position="22"/>
    </location>
</feature>
<proteinExistence type="predicted"/>
<dbReference type="Pfam" id="PF07486">
    <property type="entry name" value="Hydrolase_2"/>
    <property type="match status" value="1"/>
</dbReference>
<feature type="chain" id="PRO_5022758920" evidence="1">
    <location>
        <begin position="23"/>
        <end position="207"/>
    </location>
</feature>
<keyword evidence="3" id="KW-0378">Hydrolase</keyword>
<gene>
    <name evidence="3" type="ORF">FLO80_16935</name>
</gene>
<evidence type="ECO:0000313" key="4">
    <source>
        <dbReference type="Proteomes" id="UP000325291"/>
    </source>
</evidence>